<evidence type="ECO:0000313" key="4">
    <source>
        <dbReference type="EMBL" id="HGZ42404.1"/>
    </source>
</evidence>
<evidence type="ECO:0000259" key="3">
    <source>
        <dbReference type="Pfam" id="PF13369"/>
    </source>
</evidence>
<gene>
    <name evidence="4" type="ORF">ENR23_03075</name>
</gene>
<dbReference type="Gene3D" id="1.25.40.10">
    <property type="entry name" value="Tetratricopeptide repeat domain"/>
    <property type="match status" value="1"/>
</dbReference>
<dbReference type="Pfam" id="PF13369">
    <property type="entry name" value="Transglut_core2"/>
    <property type="match status" value="1"/>
</dbReference>
<evidence type="ECO:0000256" key="1">
    <source>
        <dbReference type="ARBA" id="ARBA00007100"/>
    </source>
</evidence>
<sequence length="310" mass="34920">MARAWRAYQPRSRRRRRRAPAGVRTGGGSGVMASPGTVRADFERIVRLPESALDLARAALLVAAESDPAVDVDSEAARLDRWAAEFSRRIEPGWNNLQKLARLRAYVFEDLGFVGDHEDYYHPDNSLLHRVMQRRRGVPLTLSIVFMEIGWRTGMPFEGVGFPGHFLVRLSGEPGDLLLDPYREGRSVHEDDCRRMLLEVSGGRLPFTPGLTASVGKRDMVLRLLHNLKGAWLRVGDDAQALAAVERLLVMRPGDAGETRDRGLLLYRLQRYGLAMEALRDYLRRAPDAEDRDSVAAHLERVMRLAAEMN</sequence>
<dbReference type="Pfam" id="PF13371">
    <property type="entry name" value="TPR_9"/>
    <property type="match status" value="1"/>
</dbReference>
<dbReference type="InterPro" id="IPR011990">
    <property type="entry name" value="TPR-like_helical_dom_sf"/>
</dbReference>
<dbReference type="InterPro" id="IPR032698">
    <property type="entry name" value="SirB1_N"/>
</dbReference>
<accession>A0A832HZL2</accession>
<evidence type="ECO:0000256" key="2">
    <source>
        <dbReference type="SAM" id="MobiDB-lite"/>
    </source>
</evidence>
<dbReference type="AlphaFoldDB" id="A0A832HZL2"/>
<feature type="domain" description="Protein SirB1 N-terminal" evidence="3">
    <location>
        <begin position="77"/>
        <end position="225"/>
    </location>
</feature>
<protein>
    <submittedName>
        <fullName evidence="4">Tetratricopeptide repeat protein</fullName>
    </submittedName>
</protein>
<name>A0A832HZL2_UNCEI</name>
<feature type="region of interest" description="Disordered" evidence="2">
    <location>
        <begin position="1"/>
        <end position="32"/>
    </location>
</feature>
<dbReference type="PANTHER" id="PTHR31350">
    <property type="entry name" value="SI:DKEY-261L7.2"/>
    <property type="match status" value="1"/>
</dbReference>
<dbReference type="SUPFAM" id="SSF48452">
    <property type="entry name" value="TPR-like"/>
    <property type="match status" value="1"/>
</dbReference>
<proteinExistence type="inferred from homology"/>
<comment type="similarity">
    <text evidence="1">Belongs to the UPF0162 family.</text>
</comment>
<comment type="caution">
    <text evidence="4">The sequence shown here is derived from an EMBL/GenBank/DDBJ whole genome shotgun (WGS) entry which is preliminary data.</text>
</comment>
<reference evidence="4" key="1">
    <citation type="journal article" date="2020" name="mSystems">
        <title>Genome- and Community-Level Interaction Insights into Carbon Utilization and Element Cycling Functions of Hydrothermarchaeota in Hydrothermal Sediment.</title>
        <authorList>
            <person name="Zhou Z."/>
            <person name="Liu Y."/>
            <person name="Xu W."/>
            <person name="Pan J."/>
            <person name="Luo Z.H."/>
            <person name="Li M."/>
        </authorList>
    </citation>
    <scope>NUCLEOTIDE SEQUENCE [LARGE SCALE GENOMIC DNA]</scope>
    <source>
        <strain evidence="4">SpSt-381</strain>
    </source>
</reference>
<dbReference type="EMBL" id="DSQF01000004">
    <property type="protein sequence ID" value="HGZ42404.1"/>
    <property type="molecule type" value="Genomic_DNA"/>
</dbReference>
<feature type="compositionally biased region" description="Low complexity" evidence="2">
    <location>
        <begin position="1"/>
        <end position="10"/>
    </location>
</feature>
<organism evidence="4">
    <name type="scientific">Eiseniibacteriota bacterium</name>
    <dbReference type="NCBI Taxonomy" id="2212470"/>
    <lineage>
        <taxon>Bacteria</taxon>
        <taxon>Candidatus Eiseniibacteriota</taxon>
    </lineage>
</organism>
<dbReference type="PANTHER" id="PTHR31350:SF21">
    <property type="entry name" value="F-BOX ONLY PROTEIN 21"/>
    <property type="match status" value="1"/>
</dbReference>